<keyword evidence="2 6" id="KW-0812">Transmembrane</keyword>
<evidence type="ECO:0000313" key="9">
    <source>
        <dbReference type="Proteomes" id="UP000033699"/>
    </source>
</evidence>
<dbReference type="InterPro" id="IPR051784">
    <property type="entry name" value="Nod_factor_ABC_transporter"/>
</dbReference>
<keyword evidence="6" id="KW-0813">Transport</keyword>
<comment type="similarity">
    <text evidence="6">Belongs to the ABC-2 integral membrane protein family.</text>
</comment>
<feature type="transmembrane region" description="Helical" evidence="6">
    <location>
        <begin position="235"/>
        <end position="254"/>
    </location>
</feature>
<dbReference type="Pfam" id="PF01061">
    <property type="entry name" value="ABC2_membrane"/>
    <property type="match status" value="1"/>
</dbReference>
<name>A0A0F2T4L4_STRR3</name>
<dbReference type="EMBL" id="JZKH01000134">
    <property type="protein sequence ID" value="KJS58159.1"/>
    <property type="molecule type" value="Genomic_DNA"/>
</dbReference>
<keyword evidence="6" id="KW-1003">Cell membrane</keyword>
<dbReference type="GO" id="GO:0140359">
    <property type="term" value="F:ABC-type transporter activity"/>
    <property type="evidence" value="ECO:0007669"/>
    <property type="project" value="InterPro"/>
</dbReference>
<sequence>MTDVLAHGAICVERHLKHLMRKPDKLVEATVVPMIFVLLFGLLFGSVIDVPNGGYHEYIMAGIFAMGVMTAVQGTAVGAVEDMRNGITDRFRSLPMSSAAVLLGRTVGDTVMRAVSCLAMAAVGLAIGWRTHTGVLSVLAGFGLLLLFGFVMAWLGAWVGLATGSAETASSVPNVLLMPMMFLSNAYIPLTGLPHWLAVIAEWNPLSAVIGGCRDLWGNPQAAPNADAFPAQHPVLLSLVWMVLLFALVAPLAVRKYRTAVAR</sequence>
<evidence type="ECO:0000313" key="8">
    <source>
        <dbReference type="EMBL" id="KJS58159.1"/>
    </source>
</evidence>
<evidence type="ECO:0000256" key="4">
    <source>
        <dbReference type="ARBA" id="ARBA00023136"/>
    </source>
</evidence>
<feature type="transmembrane region" description="Helical" evidence="6">
    <location>
        <begin position="26"/>
        <end position="46"/>
    </location>
</feature>
<dbReference type="InterPro" id="IPR000412">
    <property type="entry name" value="ABC_2_transport"/>
</dbReference>
<dbReference type="GO" id="GO:0046677">
    <property type="term" value="P:response to antibiotic"/>
    <property type="evidence" value="ECO:0007669"/>
    <property type="project" value="UniProtKB-KW"/>
</dbReference>
<feature type="domain" description="ABC transmembrane type-2" evidence="7">
    <location>
        <begin position="24"/>
        <end position="260"/>
    </location>
</feature>
<accession>A0A0F2T4L4</accession>
<evidence type="ECO:0000256" key="6">
    <source>
        <dbReference type="RuleBase" id="RU361157"/>
    </source>
</evidence>
<dbReference type="PROSITE" id="PS51012">
    <property type="entry name" value="ABC_TM2"/>
    <property type="match status" value="1"/>
</dbReference>
<keyword evidence="9" id="KW-1185">Reference proteome</keyword>
<feature type="transmembrane region" description="Helical" evidence="6">
    <location>
        <begin position="58"/>
        <end position="80"/>
    </location>
</feature>
<dbReference type="InterPro" id="IPR013525">
    <property type="entry name" value="ABC2_TM"/>
</dbReference>
<reference evidence="8 9" key="1">
    <citation type="submission" date="2015-02" db="EMBL/GenBank/DDBJ databases">
        <authorList>
            <person name="Ju K.-S."/>
            <person name="Doroghazi J.R."/>
            <person name="Metcalf W."/>
        </authorList>
    </citation>
    <scope>NUCLEOTIDE SEQUENCE [LARGE SCALE GENOMIC DNA]</scope>
    <source>
        <strain evidence="8 9">ATCC 31215</strain>
    </source>
</reference>
<dbReference type="PANTHER" id="PTHR43229:SF2">
    <property type="entry name" value="NODULATION PROTEIN J"/>
    <property type="match status" value="1"/>
</dbReference>
<dbReference type="PIRSF" id="PIRSF006648">
    <property type="entry name" value="DrrB"/>
    <property type="match status" value="1"/>
</dbReference>
<keyword evidence="3 6" id="KW-1133">Transmembrane helix</keyword>
<dbReference type="PANTHER" id="PTHR43229">
    <property type="entry name" value="NODULATION PROTEIN J"/>
    <property type="match status" value="1"/>
</dbReference>
<protein>
    <recommendedName>
        <fullName evidence="6">Transport permease protein</fullName>
    </recommendedName>
</protein>
<evidence type="ECO:0000256" key="3">
    <source>
        <dbReference type="ARBA" id="ARBA00022989"/>
    </source>
</evidence>
<dbReference type="PATRIC" id="fig|359131.3.peg.1535"/>
<dbReference type="Proteomes" id="UP000033699">
    <property type="component" value="Unassembled WGS sequence"/>
</dbReference>
<dbReference type="AlphaFoldDB" id="A0A0F2T4L4"/>
<keyword evidence="4 6" id="KW-0472">Membrane</keyword>
<dbReference type="GO" id="GO:0043190">
    <property type="term" value="C:ATP-binding cassette (ABC) transporter complex"/>
    <property type="evidence" value="ECO:0007669"/>
    <property type="project" value="InterPro"/>
</dbReference>
<comment type="subcellular location">
    <subcellularLocation>
        <location evidence="6">Cell membrane</location>
        <topology evidence="6">Multi-pass membrane protein</topology>
    </subcellularLocation>
    <subcellularLocation>
        <location evidence="1">Membrane</location>
        <topology evidence="1">Multi-pass membrane protein</topology>
    </subcellularLocation>
</comment>
<evidence type="ECO:0000256" key="2">
    <source>
        <dbReference type="ARBA" id="ARBA00022692"/>
    </source>
</evidence>
<evidence type="ECO:0000256" key="1">
    <source>
        <dbReference type="ARBA" id="ARBA00004141"/>
    </source>
</evidence>
<feature type="transmembrane region" description="Helical" evidence="6">
    <location>
        <begin position="111"/>
        <end position="129"/>
    </location>
</feature>
<comment type="caution">
    <text evidence="8">The sequence shown here is derived from an EMBL/GenBank/DDBJ whole genome shotgun (WGS) entry which is preliminary data.</text>
</comment>
<evidence type="ECO:0000256" key="5">
    <source>
        <dbReference type="ARBA" id="ARBA00023251"/>
    </source>
</evidence>
<dbReference type="RefSeq" id="WP_045704781.1">
    <property type="nucleotide sequence ID" value="NZ_JZKH01000134.1"/>
</dbReference>
<proteinExistence type="inferred from homology"/>
<organism evidence="8 9">
    <name type="scientific">Streptomyces rubellomurinus (strain ATCC 31215)</name>
    <dbReference type="NCBI Taxonomy" id="359131"/>
    <lineage>
        <taxon>Bacteria</taxon>
        <taxon>Bacillati</taxon>
        <taxon>Actinomycetota</taxon>
        <taxon>Actinomycetes</taxon>
        <taxon>Kitasatosporales</taxon>
        <taxon>Streptomycetaceae</taxon>
        <taxon>Streptomyces</taxon>
    </lineage>
</organism>
<keyword evidence="5" id="KW-0046">Antibiotic resistance</keyword>
<evidence type="ECO:0000259" key="7">
    <source>
        <dbReference type="PROSITE" id="PS51012"/>
    </source>
</evidence>
<dbReference type="InterPro" id="IPR047817">
    <property type="entry name" value="ABC2_TM_bact-type"/>
</dbReference>
<dbReference type="OrthoDB" id="3370990at2"/>
<gene>
    <name evidence="8" type="ORF">VM95_35100</name>
</gene>
<feature type="transmembrane region" description="Helical" evidence="6">
    <location>
        <begin position="175"/>
        <end position="197"/>
    </location>
</feature>
<feature type="transmembrane region" description="Helical" evidence="6">
    <location>
        <begin position="135"/>
        <end position="163"/>
    </location>
</feature>